<evidence type="ECO:0000313" key="4">
    <source>
        <dbReference type="Proteomes" id="UP000251558"/>
    </source>
</evidence>
<dbReference type="EMBL" id="QMBP01000001">
    <property type="protein sequence ID" value="RAZ92870.1"/>
    <property type="molecule type" value="Genomic_DNA"/>
</dbReference>
<organism evidence="3 4">
    <name type="scientific">Mesorhizobium hawassense</name>
    <dbReference type="NCBI Taxonomy" id="1209954"/>
    <lineage>
        <taxon>Bacteria</taxon>
        <taxon>Pseudomonadati</taxon>
        <taxon>Pseudomonadota</taxon>
        <taxon>Alphaproteobacteria</taxon>
        <taxon>Hyphomicrobiales</taxon>
        <taxon>Phyllobacteriaceae</taxon>
        <taxon>Mesorhizobium</taxon>
    </lineage>
</organism>
<dbReference type="Pfam" id="PF00534">
    <property type="entry name" value="Glycos_transf_1"/>
    <property type="match status" value="1"/>
</dbReference>
<proteinExistence type="predicted"/>
<feature type="domain" description="Glycosyl transferase family 1" evidence="2">
    <location>
        <begin position="202"/>
        <end position="351"/>
    </location>
</feature>
<dbReference type="AlphaFoldDB" id="A0A330HZB8"/>
<dbReference type="GO" id="GO:0016757">
    <property type="term" value="F:glycosyltransferase activity"/>
    <property type="evidence" value="ECO:0007669"/>
    <property type="project" value="InterPro"/>
</dbReference>
<keyword evidence="1" id="KW-0808">Transferase</keyword>
<dbReference type="RefSeq" id="WP_112095441.1">
    <property type="nucleotide sequence ID" value="NZ_QMBP01000001.1"/>
</dbReference>
<comment type="caution">
    <text evidence="3">The sequence shown here is derived from an EMBL/GenBank/DDBJ whole genome shotgun (WGS) entry which is preliminary data.</text>
</comment>
<reference evidence="3 4" key="1">
    <citation type="submission" date="2018-07" db="EMBL/GenBank/DDBJ databases">
        <title>Diversity of Mesorhizobium strains in Brazil.</title>
        <authorList>
            <person name="Helene L.C.F."/>
            <person name="Dall'Agnol R."/>
            <person name="Delamuta J.R.M."/>
            <person name="Hungria M."/>
        </authorList>
    </citation>
    <scope>NUCLEOTIDE SEQUENCE [LARGE SCALE GENOMIC DNA]</scope>
    <source>
        <strain evidence="3 4">AC99b</strain>
    </source>
</reference>
<dbReference type="PANTHER" id="PTHR46401">
    <property type="entry name" value="GLYCOSYLTRANSFERASE WBBK-RELATED"/>
    <property type="match status" value="1"/>
</dbReference>
<sequence>MREARLPPAPIFIDLTELTTHPLRTGIQRVEREILRRWRGPRPLVPCRFDAEKLRFFALPDAVVEILTDSNHTVEEDKERLRTHLEKGTSVSQGDIEAGLHNPEVFYEQRRAEAYRALCRGGTASVSWLVYDFLPFLHPQGWEPRTTERLMHYVRTLREIPRVAFISEQTRNDYLHRIVRDAGRAGPVIPLGGDGIALSRQEFDPRRRTFTYIGTIEPRKNVADILEAFEMLWQQDVDVELTVIGRMENRSTREPPILERLKAEPRFSYLGHASDDAIRQALQRTRATLFVSSLEGFGIPPYESLASGIPVIASANLPSLDLLPAGGRVILGDISPKAIAGAVLQLLDDPFAEKLWGEVTSLRIPTWDGFVQGLARWLHDESNSRKSV</sequence>
<dbReference type="InterPro" id="IPR001296">
    <property type="entry name" value="Glyco_trans_1"/>
</dbReference>
<evidence type="ECO:0000313" key="3">
    <source>
        <dbReference type="EMBL" id="RAZ92870.1"/>
    </source>
</evidence>
<evidence type="ECO:0000256" key="1">
    <source>
        <dbReference type="ARBA" id="ARBA00022679"/>
    </source>
</evidence>
<protein>
    <recommendedName>
        <fullName evidence="2">Glycosyl transferase family 1 domain-containing protein</fullName>
    </recommendedName>
</protein>
<name>A0A330HZB8_9HYPH</name>
<dbReference type="SUPFAM" id="SSF53756">
    <property type="entry name" value="UDP-Glycosyltransferase/glycogen phosphorylase"/>
    <property type="match status" value="1"/>
</dbReference>
<keyword evidence="4" id="KW-1185">Reference proteome</keyword>
<dbReference type="OrthoDB" id="9801609at2"/>
<dbReference type="Proteomes" id="UP000251558">
    <property type="component" value="Unassembled WGS sequence"/>
</dbReference>
<accession>A0A330HZB8</accession>
<evidence type="ECO:0000259" key="2">
    <source>
        <dbReference type="Pfam" id="PF00534"/>
    </source>
</evidence>
<dbReference type="PANTHER" id="PTHR46401:SF2">
    <property type="entry name" value="GLYCOSYLTRANSFERASE WBBK-RELATED"/>
    <property type="match status" value="1"/>
</dbReference>
<dbReference type="Gene3D" id="3.40.50.2000">
    <property type="entry name" value="Glycogen Phosphorylase B"/>
    <property type="match status" value="1"/>
</dbReference>
<gene>
    <name evidence="3" type="ORF">DPM33_03145</name>
</gene>